<dbReference type="InterPro" id="IPR001173">
    <property type="entry name" value="Glyco_trans_2-like"/>
</dbReference>
<comment type="similarity">
    <text evidence="1">Belongs to the glycosyltransferase 2 family.</text>
</comment>
<dbReference type="STRING" id="758820.SAMN00777080_4917"/>
<dbReference type="EMBL" id="LT838813">
    <property type="protein sequence ID" value="SMD46236.1"/>
    <property type="molecule type" value="Genomic_DNA"/>
</dbReference>
<dbReference type="CDD" id="cd04186">
    <property type="entry name" value="GT_2_like_c"/>
    <property type="match status" value="1"/>
</dbReference>
<dbReference type="Gene3D" id="3.90.550.10">
    <property type="entry name" value="Spore Coat Polysaccharide Biosynthesis Protein SpsA, Chain A"/>
    <property type="match status" value="1"/>
</dbReference>
<keyword evidence="2" id="KW-0328">Glycosyltransferase</keyword>
<dbReference type="Pfam" id="PF00535">
    <property type="entry name" value="Glycos_transf_2"/>
    <property type="match status" value="1"/>
</dbReference>
<dbReference type="PANTHER" id="PTHR43179:SF12">
    <property type="entry name" value="GALACTOFURANOSYLTRANSFERASE GLFT2"/>
    <property type="match status" value="1"/>
</dbReference>
<dbReference type="SUPFAM" id="SSF53448">
    <property type="entry name" value="Nucleotide-diphospho-sugar transferases"/>
    <property type="match status" value="1"/>
</dbReference>
<dbReference type="Proteomes" id="UP000192333">
    <property type="component" value="Chromosome I"/>
</dbReference>
<gene>
    <name evidence="5" type="ORF">SAMN00777080_4917</name>
</gene>
<keyword evidence="6" id="KW-1185">Reference proteome</keyword>
<feature type="domain" description="Glycosyltransferase 2-like" evidence="4">
    <location>
        <begin position="6"/>
        <end position="183"/>
    </location>
</feature>
<dbReference type="OrthoDB" id="9771846at2"/>
<organism evidence="5 6">
    <name type="scientific">Aquiflexum balticum DSM 16537</name>
    <dbReference type="NCBI Taxonomy" id="758820"/>
    <lineage>
        <taxon>Bacteria</taxon>
        <taxon>Pseudomonadati</taxon>
        <taxon>Bacteroidota</taxon>
        <taxon>Cytophagia</taxon>
        <taxon>Cytophagales</taxon>
        <taxon>Cyclobacteriaceae</taxon>
        <taxon>Aquiflexum</taxon>
    </lineage>
</organism>
<dbReference type="GO" id="GO:0016757">
    <property type="term" value="F:glycosyltransferase activity"/>
    <property type="evidence" value="ECO:0007669"/>
    <property type="project" value="UniProtKB-KW"/>
</dbReference>
<proteinExistence type="inferred from homology"/>
<protein>
    <recommendedName>
        <fullName evidence="4">Glycosyltransferase 2-like domain-containing protein</fullName>
    </recommendedName>
</protein>
<dbReference type="RefSeq" id="WP_084123160.1">
    <property type="nucleotide sequence ID" value="NZ_LT838813.1"/>
</dbReference>
<evidence type="ECO:0000259" key="4">
    <source>
        <dbReference type="Pfam" id="PF00535"/>
    </source>
</evidence>
<dbReference type="PANTHER" id="PTHR43179">
    <property type="entry name" value="RHAMNOSYLTRANSFERASE WBBL"/>
    <property type="match status" value="1"/>
</dbReference>
<evidence type="ECO:0000256" key="2">
    <source>
        <dbReference type="ARBA" id="ARBA00022676"/>
    </source>
</evidence>
<dbReference type="AlphaFoldDB" id="A0A1W2HCF4"/>
<dbReference type="InterPro" id="IPR029044">
    <property type="entry name" value="Nucleotide-diphossugar_trans"/>
</dbReference>
<evidence type="ECO:0000313" key="6">
    <source>
        <dbReference type="Proteomes" id="UP000192333"/>
    </source>
</evidence>
<accession>A0A1W2HCF4</accession>
<evidence type="ECO:0000256" key="1">
    <source>
        <dbReference type="ARBA" id="ARBA00006739"/>
    </source>
</evidence>
<evidence type="ECO:0000256" key="3">
    <source>
        <dbReference type="ARBA" id="ARBA00022679"/>
    </source>
</evidence>
<reference evidence="6" key="1">
    <citation type="submission" date="2017-04" db="EMBL/GenBank/DDBJ databases">
        <authorList>
            <person name="Varghese N."/>
            <person name="Submissions S."/>
        </authorList>
    </citation>
    <scope>NUCLEOTIDE SEQUENCE [LARGE SCALE GENOMIC DNA]</scope>
    <source>
        <strain evidence="6">DSM 16537</strain>
    </source>
</reference>
<keyword evidence="3" id="KW-0808">Transferase</keyword>
<sequence>MQKAAVVILNYNGKEMLRKFLPSVISHSQFEIIIADNASNDGSVEFVKSEFPGLTLLSFSENSGFTGGYNKALSQLEGGFEYYILLNSDVDVSPGWDKDLIDWLDRKSEYAALQPKILSFQNPDFFDYAGAGGGFIDSLGYPYCRGRIFSTIEKDEGQYNNEIQVDWASGACMAIRASVFHEVGGFDSRFFAHMEEIDICWRIRSKGYKIGYLGGVKVWHVGGATLSRSNPFKTHLNFRNNLLMLHKNTSKKRFIKIYLFRVILDAIAALSFLLNGNIQDSKEVLKAHLAFHKMKNSGNKHVLASKLPEQISIRRKRSILWDYFIRGQKTFGKI</sequence>
<name>A0A1W2HCF4_9BACT</name>
<evidence type="ECO:0000313" key="5">
    <source>
        <dbReference type="EMBL" id="SMD46236.1"/>
    </source>
</evidence>